<dbReference type="Gene3D" id="3.90.1200.10">
    <property type="match status" value="1"/>
</dbReference>
<proteinExistence type="predicted"/>
<dbReference type="EMBL" id="SHNN01000001">
    <property type="protein sequence ID" value="MCX2980824.1"/>
    <property type="molecule type" value="Genomic_DNA"/>
</dbReference>
<keyword evidence="3" id="KW-1185">Reference proteome</keyword>
<dbReference type="SUPFAM" id="SSF56112">
    <property type="entry name" value="Protein kinase-like (PK-like)"/>
    <property type="match status" value="1"/>
</dbReference>
<evidence type="ECO:0000313" key="2">
    <source>
        <dbReference type="EMBL" id="MCX2980824.1"/>
    </source>
</evidence>
<dbReference type="Proteomes" id="UP001143362">
    <property type="component" value="Unassembled WGS sequence"/>
</dbReference>
<name>A0ABT3TFM8_9GAMM</name>
<gene>
    <name evidence="2" type="ORF">EYC98_08035</name>
</gene>
<organism evidence="2 3">
    <name type="scientific">Candidatus Litorirhabdus singularis</name>
    <dbReference type="NCBI Taxonomy" id="2518993"/>
    <lineage>
        <taxon>Bacteria</taxon>
        <taxon>Pseudomonadati</taxon>
        <taxon>Pseudomonadota</taxon>
        <taxon>Gammaproteobacteria</taxon>
        <taxon>Cellvibrionales</taxon>
        <taxon>Halieaceae</taxon>
        <taxon>Candidatus Litorirhabdus</taxon>
    </lineage>
</organism>
<dbReference type="SMART" id="SM00587">
    <property type="entry name" value="CHK"/>
    <property type="match status" value="1"/>
</dbReference>
<dbReference type="InterPro" id="IPR011009">
    <property type="entry name" value="Kinase-like_dom_sf"/>
</dbReference>
<dbReference type="Pfam" id="PF02958">
    <property type="entry name" value="EcKL"/>
    <property type="match status" value="1"/>
</dbReference>
<protein>
    <recommendedName>
        <fullName evidence="1">CHK kinase-like domain-containing protein</fullName>
    </recommendedName>
</protein>
<comment type="caution">
    <text evidence="2">The sequence shown here is derived from an EMBL/GenBank/DDBJ whole genome shotgun (WGS) entry which is preliminary data.</text>
</comment>
<dbReference type="PANTHER" id="PTHR11012">
    <property type="entry name" value="PROTEIN KINASE-LIKE DOMAIN-CONTAINING"/>
    <property type="match status" value="1"/>
</dbReference>
<dbReference type="PANTHER" id="PTHR11012:SF30">
    <property type="entry name" value="PROTEIN KINASE-LIKE DOMAIN-CONTAINING"/>
    <property type="match status" value="1"/>
</dbReference>
<evidence type="ECO:0000259" key="1">
    <source>
        <dbReference type="SMART" id="SM00587"/>
    </source>
</evidence>
<dbReference type="InterPro" id="IPR015897">
    <property type="entry name" value="CHK_kinase-like"/>
</dbReference>
<sequence>MTIASNALSWFDMVFNPLHCGFNVWNTIGHIIYYVRYRQVGVGIVTPASKTHTEQSMKLSQQWVITRQLGRSLARVAADAARPQAALPLSEAQVADPLFLQGLLSQYGLGKYSGIEGIDAVRLLDIRSVSSNCNNRVLELDYADKSAPWPRTMFLKMPVRSFATRVFMGAIMSWELECEFYRKVAPRLPVRTPTAYAMANRGSRMLMLMENLYEDPSVVLHTNPEMIAGSSLDTARKCLQTLARIHAEFHDISKAERDTLLPPAMQPFTSPVMRALTPMMGRAALNNCRKRADLALSAEHIEWYEKALAHWDQLVDWWSQGPLTLVHGDSHIGNHFGHGDDAGMLDWQAAQWGKGIRDVQYFLTDSLPADVLAENEEALVRYYLEMLAENGVQLEFAETWYQYRSFSFQTWMTIVVSMGFAVMTEDMNEVMPEIHRRCIASIQRLELGTLLAEILD</sequence>
<evidence type="ECO:0000313" key="3">
    <source>
        <dbReference type="Proteomes" id="UP001143362"/>
    </source>
</evidence>
<reference evidence="2" key="1">
    <citation type="submission" date="2019-02" db="EMBL/GenBank/DDBJ databases">
        <authorList>
            <person name="Li S.-H."/>
        </authorList>
    </citation>
    <scope>NUCLEOTIDE SEQUENCE</scope>
    <source>
        <strain evidence="2">IMCC14734</strain>
    </source>
</reference>
<feature type="domain" description="CHK kinase-like" evidence="1">
    <location>
        <begin position="207"/>
        <end position="393"/>
    </location>
</feature>
<accession>A0ABT3TFM8</accession>
<dbReference type="InterPro" id="IPR004119">
    <property type="entry name" value="EcKL"/>
</dbReference>